<reference evidence="1 2" key="1">
    <citation type="submission" date="2019-05" db="EMBL/GenBank/DDBJ databases">
        <title>Hymenobacter edaphi sp. nov., isolated from abandoned arsenic-contaminated farmland soil.</title>
        <authorList>
            <person name="Nie L."/>
        </authorList>
    </citation>
    <scope>NUCLEOTIDE SEQUENCE [LARGE SCALE GENOMIC DNA]</scope>
    <source>
        <strain evidence="1 2">1-3-3-8</strain>
    </source>
</reference>
<evidence type="ECO:0000313" key="1">
    <source>
        <dbReference type="EMBL" id="TLM96465.1"/>
    </source>
</evidence>
<protein>
    <submittedName>
        <fullName evidence="1">Uncharacterized protein</fullName>
    </submittedName>
</protein>
<organism evidence="1 2">
    <name type="scientific">Hymenobacter jeollabukensis</name>
    <dbReference type="NCBI Taxonomy" id="2025313"/>
    <lineage>
        <taxon>Bacteria</taxon>
        <taxon>Pseudomonadati</taxon>
        <taxon>Bacteroidota</taxon>
        <taxon>Cytophagia</taxon>
        <taxon>Cytophagales</taxon>
        <taxon>Hymenobacteraceae</taxon>
        <taxon>Hymenobacter</taxon>
    </lineage>
</organism>
<comment type="caution">
    <text evidence="1">The sequence shown here is derived from an EMBL/GenBank/DDBJ whole genome shotgun (WGS) entry which is preliminary data.</text>
</comment>
<proteinExistence type="predicted"/>
<name>A0A5R8WWE2_9BACT</name>
<dbReference type="EMBL" id="VAJM01000001">
    <property type="protein sequence ID" value="TLM96465.1"/>
    <property type="molecule type" value="Genomic_DNA"/>
</dbReference>
<sequence length="63" mass="7102">MSVVSCQLSVVSCQLSVVSCQLSVVRVYFIPSEQIQKRSFLRQERPFFLDCVLTTANSQLTTT</sequence>
<gene>
    <name evidence="1" type="ORF">FDY95_00235</name>
</gene>
<evidence type="ECO:0000313" key="2">
    <source>
        <dbReference type="Proteomes" id="UP000305517"/>
    </source>
</evidence>
<dbReference type="AlphaFoldDB" id="A0A5R8WWE2"/>
<dbReference type="Proteomes" id="UP000305517">
    <property type="component" value="Unassembled WGS sequence"/>
</dbReference>
<accession>A0A5R8WWE2</accession>
<keyword evidence="2" id="KW-1185">Reference proteome</keyword>